<dbReference type="PROSITE" id="PS51257">
    <property type="entry name" value="PROKAR_LIPOPROTEIN"/>
    <property type="match status" value="1"/>
</dbReference>
<sequence>MKQSRVRLLTRLLHIFLVNQPLVSGCEAYKLFILCFSLPNG</sequence>
<name>A0A4V7I9M4_BIBTR</name>
<dbReference type="KEGG" id="btre:F542_9880"/>
<proteinExistence type="predicted"/>
<evidence type="ECO:0000313" key="1">
    <source>
        <dbReference type="EMBL" id="AHG81706.1"/>
    </source>
</evidence>
<accession>A0A4V7I9M4</accession>
<reference evidence="1 2" key="1">
    <citation type="journal article" date="2014" name="Genome Announc.">
        <title>Complete Closed Genome Sequences of Three Bibersteinia trehalosi Nasopharyngeal Isolates from Cattle with Shipping Fever.</title>
        <authorList>
            <person name="Harhay G.P."/>
            <person name="McVey D.S."/>
            <person name="Koren S."/>
            <person name="Phillippy A.M."/>
            <person name="Bono J."/>
            <person name="Harhay D.M."/>
            <person name="Clawson M.L."/>
            <person name="Heaton M.P."/>
            <person name="Chitko-McKown C.G."/>
            <person name="Korlach J."/>
            <person name="Smith T.P."/>
        </authorList>
    </citation>
    <scope>NUCLEOTIDE SEQUENCE [LARGE SCALE GENOMIC DNA]</scope>
    <source>
        <strain evidence="1 2">USDA-ARS-USMARC-188</strain>
    </source>
</reference>
<evidence type="ECO:0000313" key="2">
    <source>
        <dbReference type="Proteomes" id="UP000019091"/>
    </source>
</evidence>
<organism evidence="1 2">
    <name type="scientific">Bibersteinia trehalosi USDA-ARS-USMARC-188</name>
    <dbReference type="NCBI Taxonomy" id="1263829"/>
    <lineage>
        <taxon>Bacteria</taxon>
        <taxon>Pseudomonadati</taxon>
        <taxon>Pseudomonadota</taxon>
        <taxon>Gammaproteobacteria</taxon>
        <taxon>Pasteurellales</taxon>
        <taxon>Pasteurellaceae</taxon>
        <taxon>Bibersteinia</taxon>
    </lineage>
</organism>
<protein>
    <submittedName>
        <fullName evidence="1">Uncharacterized protein</fullName>
    </submittedName>
</protein>
<dbReference type="Proteomes" id="UP000019091">
    <property type="component" value="Chromosome"/>
</dbReference>
<dbReference type="EMBL" id="CP006954">
    <property type="protein sequence ID" value="AHG81706.1"/>
    <property type="molecule type" value="Genomic_DNA"/>
</dbReference>
<dbReference type="AlphaFoldDB" id="A0A4V7I9M4"/>
<gene>
    <name evidence="1" type="ORF">F542_9880</name>
</gene>